<evidence type="ECO:0000256" key="1">
    <source>
        <dbReference type="ARBA" id="ARBA00009497"/>
    </source>
</evidence>
<dbReference type="PRINTS" id="PR01346">
    <property type="entry name" value="HELNAPAPROT"/>
</dbReference>
<dbReference type="GO" id="GO:0008199">
    <property type="term" value="F:ferric iron binding"/>
    <property type="evidence" value="ECO:0007669"/>
    <property type="project" value="InterPro"/>
</dbReference>
<dbReference type="Gene3D" id="1.20.1260.10">
    <property type="match status" value="1"/>
</dbReference>
<dbReference type="CDD" id="cd01043">
    <property type="entry name" value="DPS"/>
    <property type="match status" value="1"/>
</dbReference>
<evidence type="ECO:0000256" key="2">
    <source>
        <dbReference type="RuleBase" id="RU003875"/>
    </source>
</evidence>
<dbReference type="PANTHER" id="PTHR42932">
    <property type="entry name" value="GENERAL STRESS PROTEIN 20U"/>
    <property type="match status" value="1"/>
</dbReference>
<evidence type="ECO:0000313" key="4">
    <source>
        <dbReference type="EMBL" id="MCR2043934.1"/>
    </source>
</evidence>
<organism evidence="4 5">
    <name type="scientific">Anaerosalibacter massiliensis</name>
    <dbReference type="NCBI Taxonomy" id="1347392"/>
    <lineage>
        <taxon>Bacteria</taxon>
        <taxon>Bacillati</taxon>
        <taxon>Bacillota</taxon>
        <taxon>Tissierellia</taxon>
        <taxon>Tissierellales</taxon>
        <taxon>Sporanaerobacteraceae</taxon>
        <taxon>Anaerosalibacter</taxon>
    </lineage>
</organism>
<dbReference type="InterPro" id="IPR002177">
    <property type="entry name" value="DPS_DNA-bd"/>
</dbReference>
<dbReference type="InterPro" id="IPR009078">
    <property type="entry name" value="Ferritin-like_SF"/>
</dbReference>
<dbReference type="RefSeq" id="WP_042683042.1">
    <property type="nucleotide sequence ID" value="NZ_CABKTM010000049.1"/>
</dbReference>
<dbReference type="Proteomes" id="UP001142078">
    <property type="component" value="Unassembled WGS sequence"/>
</dbReference>
<sequence length="156" mass="18068">MDIGIGLDKKGREEISKVLNKYLANLNVLYTKLHNYHWNVEGNEFFQIHEEMEGLYDETAEEIDEVAERILTLGFRPAASMKEYLEIAELEEVESKGIRGKDIVKNLLNDFSILIDELRKGIKIAEEYEDEVSIDLMVGSLESLEKTSWMFRAYLS</sequence>
<dbReference type="OrthoDB" id="9797023at2"/>
<comment type="caution">
    <text evidence="4">The sequence shown here is derived from an EMBL/GenBank/DDBJ whole genome shotgun (WGS) entry which is preliminary data.</text>
</comment>
<protein>
    <submittedName>
        <fullName evidence="4">DNA starvation/stationary phase protection protein</fullName>
    </submittedName>
</protein>
<keyword evidence="5" id="KW-1185">Reference proteome</keyword>
<dbReference type="PANTHER" id="PTHR42932:SF1">
    <property type="entry name" value="GENERAL STRESS PROTEIN 20U"/>
    <property type="match status" value="1"/>
</dbReference>
<feature type="domain" description="Ferritin/DPS" evidence="3">
    <location>
        <begin position="17"/>
        <end position="155"/>
    </location>
</feature>
<reference evidence="4" key="1">
    <citation type="submission" date="2022-07" db="EMBL/GenBank/DDBJ databases">
        <title>Enhanced cultured diversity of the mouse gut microbiota enables custom-made synthetic communities.</title>
        <authorList>
            <person name="Afrizal A."/>
        </authorList>
    </citation>
    <scope>NUCLEOTIDE SEQUENCE</scope>
    <source>
        <strain evidence="4">DSM 29482</strain>
    </source>
</reference>
<dbReference type="PIRSF" id="PIRSF005900">
    <property type="entry name" value="Dps"/>
    <property type="match status" value="1"/>
</dbReference>
<name>A0A9X2S541_9FIRM</name>
<dbReference type="AlphaFoldDB" id="A0A9X2S541"/>
<dbReference type="SUPFAM" id="SSF47240">
    <property type="entry name" value="Ferritin-like"/>
    <property type="match status" value="1"/>
</dbReference>
<dbReference type="EMBL" id="JANJZL010000004">
    <property type="protein sequence ID" value="MCR2043934.1"/>
    <property type="molecule type" value="Genomic_DNA"/>
</dbReference>
<dbReference type="InterPro" id="IPR008331">
    <property type="entry name" value="Ferritin_DPS_dom"/>
</dbReference>
<dbReference type="PROSITE" id="PS00819">
    <property type="entry name" value="DPS_2"/>
    <property type="match status" value="1"/>
</dbReference>
<dbReference type="InterPro" id="IPR012347">
    <property type="entry name" value="Ferritin-like"/>
</dbReference>
<dbReference type="Pfam" id="PF00210">
    <property type="entry name" value="Ferritin"/>
    <property type="match status" value="1"/>
</dbReference>
<accession>A0A9X2S541</accession>
<dbReference type="InterPro" id="IPR023188">
    <property type="entry name" value="DPS_DNA-bd_CS"/>
</dbReference>
<evidence type="ECO:0000313" key="5">
    <source>
        <dbReference type="Proteomes" id="UP001142078"/>
    </source>
</evidence>
<gene>
    <name evidence="4" type="ORF">NSA23_07340</name>
</gene>
<comment type="similarity">
    <text evidence="1 2">Belongs to the Dps family.</text>
</comment>
<proteinExistence type="inferred from homology"/>
<evidence type="ECO:0000259" key="3">
    <source>
        <dbReference type="Pfam" id="PF00210"/>
    </source>
</evidence>
<dbReference type="GO" id="GO:0016722">
    <property type="term" value="F:oxidoreductase activity, acting on metal ions"/>
    <property type="evidence" value="ECO:0007669"/>
    <property type="project" value="InterPro"/>
</dbReference>